<dbReference type="PANTHER" id="PTHR44191:SF4">
    <property type="entry name" value="OS01G0187900 PROTEIN"/>
    <property type="match status" value="1"/>
</dbReference>
<dbReference type="Gene3D" id="3.30.70.100">
    <property type="match status" value="1"/>
</dbReference>
<proteinExistence type="predicted"/>
<organism evidence="4 5">
    <name type="scientific">Dioscorea cayennensis subsp. rotundata</name>
    <name type="common">White Guinea yam</name>
    <name type="synonym">Dioscorea rotundata</name>
    <dbReference type="NCBI Taxonomy" id="55577"/>
    <lineage>
        <taxon>Eukaryota</taxon>
        <taxon>Viridiplantae</taxon>
        <taxon>Streptophyta</taxon>
        <taxon>Embryophyta</taxon>
        <taxon>Tracheophyta</taxon>
        <taxon>Spermatophyta</taxon>
        <taxon>Magnoliopsida</taxon>
        <taxon>Liliopsida</taxon>
        <taxon>Dioscoreales</taxon>
        <taxon>Dioscoreaceae</taxon>
        <taxon>Dioscorea</taxon>
    </lineage>
</organism>
<evidence type="ECO:0000256" key="1">
    <source>
        <dbReference type="ARBA" id="ARBA00023125"/>
    </source>
</evidence>
<dbReference type="InterPro" id="IPR006121">
    <property type="entry name" value="HMA_dom"/>
</dbReference>
<sequence>MERLGKGYWKGISKNFVRTRIASQIASHAQKYFLSHNNPKKKCRTNLFDAPAIPMVCSFGASKMQHLHQMVKIGGGDDEIWKKEHIYKKGQRYSLKRFSYLFFVSVLEGIITVIYKLKEMDDEKRSKETTKYENSYFDVLGLCCTSEDPLIEEILKPLEGVKKVTVMVPSRTIIVVHDSLLISHLQIDV</sequence>
<feature type="transmembrane region" description="Helical" evidence="2">
    <location>
        <begin position="98"/>
        <end position="117"/>
    </location>
</feature>
<dbReference type="PANTHER" id="PTHR44191">
    <property type="entry name" value="TRANSCRIPTION FACTOR KUA1"/>
    <property type="match status" value="1"/>
</dbReference>
<dbReference type="AlphaFoldDB" id="A0AB40C0J5"/>
<name>A0AB40C0J5_DIOCR</name>
<keyword evidence="2" id="KW-0472">Membrane</keyword>
<keyword evidence="2" id="KW-1133">Transmembrane helix</keyword>
<reference evidence="5" key="1">
    <citation type="submission" date="2025-08" db="UniProtKB">
        <authorList>
            <consortium name="RefSeq"/>
        </authorList>
    </citation>
    <scope>IDENTIFICATION</scope>
</reference>
<feature type="domain" description="HMA" evidence="3">
    <location>
        <begin position="133"/>
        <end position="189"/>
    </location>
</feature>
<evidence type="ECO:0000313" key="4">
    <source>
        <dbReference type="Proteomes" id="UP001515500"/>
    </source>
</evidence>
<dbReference type="GO" id="GO:0009739">
    <property type="term" value="P:response to gibberellin"/>
    <property type="evidence" value="ECO:0007669"/>
    <property type="project" value="TreeGrafter"/>
</dbReference>
<dbReference type="PROSITE" id="PS50846">
    <property type="entry name" value="HMA_2"/>
    <property type="match status" value="1"/>
</dbReference>
<protein>
    <submittedName>
        <fullName evidence="5">Uncharacterized protein LOC120270347</fullName>
    </submittedName>
</protein>
<dbReference type="GO" id="GO:0009723">
    <property type="term" value="P:response to ethylene"/>
    <property type="evidence" value="ECO:0007669"/>
    <property type="project" value="TreeGrafter"/>
</dbReference>
<dbReference type="FunFam" id="3.30.70.100:FF:000022">
    <property type="entry name" value="Putative cadmium/zinc-transporting ATPase 3"/>
    <property type="match status" value="1"/>
</dbReference>
<keyword evidence="1" id="KW-0238">DNA-binding</keyword>
<dbReference type="InterPro" id="IPR052245">
    <property type="entry name" value="Plant_Stress_Dev_TF"/>
</dbReference>
<dbReference type="GO" id="GO:0003677">
    <property type="term" value="F:DNA binding"/>
    <property type="evidence" value="ECO:0007669"/>
    <property type="project" value="UniProtKB-KW"/>
</dbReference>
<accession>A0AB40C0J5</accession>
<evidence type="ECO:0000259" key="3">
    <source>
        <dbReference type="PROSITE" id="PS50846"/>
    </source>
</evidence>
<keyword evidence="2" id="KW-0812">Transmembrane</keyword>
<dbReference type="GO" id="GO:0006355">
    <property type="term" value="P:regulation of DNA-templated transcription"/>
    <property type="evidence" value="ECO:0007669"/>
    <property type="project" value="UniProtKB-ARBA"/>
</dbReference>
<dbReference type="SUPFAM" id="SSF55008">
    <property type="entry name" value="HMA, heavy metal-associated domain"/>
    <property type="match status" value="1"/>
</dbReference>
<evidence type="ECO:0000256" key="2">
    <source>
        <dbReference type="SAM" id="Phobius"/>
    </source>
</evidence>
<dbReference type="InterPro" id="IPR036163">
    <property type="entry name" value="HMA_dom_sf"/>
</dbReference>
<dbReference type="GO" id="GO:0046872">
    <property type="term" value="F:metal ion binding"/>
    <property type="evidence" value="ECO:0007669"/>
    <property type="project" value="InterPro"/>
</dbReference>
<evidence type="ECO:0000313" key="5">
    <source>
        <dbReference type="RefSeq" id="XP_039133282.1"/>
    </source>
</evidence>
<keyword evidence="4" id="KW-1185">Reference proteome</keyword>
<dbReference type="Proteomes" id="UP001515500">
    <property type="component" value="Chromosome 10"/>
</dbReference>
<dbReference type="RefSeq" id="XP_039133282.1">
    <property type="nucleotide sequence ID" value="XM_039277348.1"/>
</dbReference>
<gene>
    <name evidence="5" type="primary">LOC120270347</name>
</gene>
<dbReference type="GeneID" id="120270347"/>